<evidence type="ECO:0000313" key="3">
    <source>
        <dbReference type="EMBL" id="NLH34549.1"/>
    </source>
</evidence>
<reference evidence="3 4" key="1">
    <citation type="journal article" date="2020" name="Biotechnol. Biofuels">
        <title>New insights from the biogas microbiome by comprehensive genome-resolved metagenomics of nearly 1600 species originating from multiple anaerobic digesters.</title>
        <authorList>
            <person name="Campanaro S."/>
            <person name="Treu L."/>
            <person name="Rodriguez-R L.M."/>
            <person name="Kovalovszki A."/>
            <person name="Ziels R.M."/>
            <person name="Maus I."/>
            <person name="Zhu X."/>
            <person name="Kougias P.G."/>
            <person name="Basile A."/>
            <person name="Luo G."/>
            <person name="Schluter A."/>
            <person name="Konstantinidis K.T."/>
            <person name="Angelidaki I."/>
        </authorList>
    </citation>
    <scope>NUCLEOTIDE SEQUENCE [LARGE SCALE GENOMIC DNA]</scope>
    <source>
        <strain evidence="3">AS27yjCOA_61</strain>
    </source>
</reference>
<sequence>QSIGNFLSTNKCDFLVEANYLQNGIRVNGAFHPIIKMRWLDGEPLSNYLAKTYNQKNTIDSLISEFLNLVNQLESYGIAHGDLQHGNIIVKNNKLYLIDYDGMYFSDLATLKVNELGHPNFQHPKRTANDYNKSIDRFSSIVIYTALKALSIAPSLWKKYDNGDNILFRGQDYANPLSSPLFKDLAGYSELARLSNNLIAISSWDFNKLPTLKEFITNTYQAPINITSPITSVRSAYTVIDGSQKGRLLEYLGQKVEVVGQITSKKLDYTKYGDQYLFLNFGTFPNHTFTIVIWSDALAEFKSNGINPSDFVGSYVCITGVLSSYEDKFGTTRPQIAIDYANQIQKLSGQSEVASKLSLKTINVSGFNNTTNQKLPISTNKEADVFNDLYRNRPVSQPKINAPSRPTIPSYSTPTTSHSSSNTYKPSTSSSSSSSNSGCTVPIVVGIIGGIIGASIAEHFGGFVIGAIIGAVVCLGIKSMFD</sequence>
<name>A0A847IZN3_9LACT</name>
<dbReference type="InterPro" id="IPR011009">
    <property type="entry name" value="Kinase-like_dom_sf"/>
</dbReference>
<dbReference type="Gene3D" id="1.10.510.10">
    <property type="entry name" value="Transferase(Phosphotransferase) domain 1"/>
    <property type="match status" value="1"/>
</dbReference>
<organism evidence="3 4">
    <name type="scientific">Pseudolactococcus chungangensis</name>
    <dbReference type="NCBI Taxonomy" id="451457"/>
    <lineage>
        <taxon>Bacteria</taxon>
        <taxon>Bacillati</taxon>
        <taxon>Bacillota</taxon>
        <taxon>Bacilli</taxon>
        <taxon>Lactobacillales</taxon>
        <taxon>Streptococcaceae</taxon>
        <taxon>Pseudolactococcus</taxon>
    </lineage>
</organism>
<dbReference type="SUPFAM" id="SSF56112">
    <property type="entry name" value="Protein kinase-like (PK-like)"/>
    <property type="match status" value="1"/>
</dbReference>
<feature type="non-terminal residue" evidence="3">
    <location>
        <position position="1"/>
    </location>
</feature>
<gene>
    <name evidence="3" type="ORF">GX453_00695</name>
</gene>
<evidence type="ECO:0008006" key="5">
    <source>
        <dbReference type="Google" id="ProtNLM"/>
    </source>
</evidence>
<accession>A0A847IZN3</accession>
<keyword evidence="2" id="KW-0472">Membrane</keyword>
<evidence type="ECO:0000256" key="1">
    <source>
        <dbReference type="SAM" id="MobiDB-lite"/>
    </source>
</evidence>
<feature type="transmembrane region" description="Helical" evidence="2">
    <location>
        <begin position="463"/>
        <end position="481"/>
    </location>
</feature>
<evidence type="ECO:0000313" key="4">
    <source>
        <dbReference type="Proteomes" id="UP000559962"/>
    </source>
</evidence>
<dbReference type="EMBL" id="JAAYVO010000010">
    <property type="protein sequence ID" value="NLH34549.1"/>
    <property type="molecule type" value="Genomic_DNA"/>
</dbReference>
<proteinExistence type="predicted"/>
<dbReference type="Proteomes" id="UP000559962">
    <property type="component" value="Unassembled WGS sequence"/>
</dbReference>
<keyword evidence="2" id="KW-0812">Transmembrane</keyword>
<protein>
    <recommendedName>
        <fullName evidence="5">Protein kinase domain-containing protein</fullName>
    </recommendedName>
</protein>
<evidence type="ECO:0000256" key="2">
    <source>
        <dbReference type="SAM" id="Phobius"/>
    </source>
</evidence>
<feature type="region of interest" description="Disordered" evidence="1">
    <location>
        <begin position="395"/>
        <end position="437"/>
    </location>
</feature>
<comment type="caution">
    <text evidence="3">The sequence shown here is derived from an EMBL/GenBank/DDBJ whole genome shotgun (WGS) entry which is preliminary data.</text>
</comment>
<keyword evidence="2" id="KW-1133">Transmembrane helix</keyword>
<feature type="compositionally biased region" description="Low complexity" evidence="1">
    <location>
        <begin position="403"/>
        <end position="437"/>
    </location>
</feature>
<dbReference type="AlphaFoldDB" id="A0A847IZN3"/>